<dbReference type="PROSITE" id="PS50005">
    <property type="entry name" value="TPR"/>
    <property type="match status" value="1"/>
</dbReference>
<evidence type="ECO:0008006" key="5">
    <source>
        <dbReference type="Google" id="ProtNLM"/>
    </source>
</evidence>
<keyword evidence="1" id="KW-0802">TPR repeat</keyword>
<keyword evidence="2" id="KW-0472">Membrane</keyword>
<evidence type="ECO:0000313" key="4">
    <source>
        <dbReference type="Proteomes" id="UP000642748"/>
    </source>
</evidence>
<dbReference type="GO" id="GO:0006493">
    <property type="term" value="P:protein O-linked glycosylation"/>
    <property type="evidence" value="ECO:0007669"/>
    <property type="project" value="InterPro"/>
</dbReference>
<dbReference type="SMART" id="SM00028">
    <property type="entry name" value="TPR"/>
    <property type="match status" value="4"/>
</dbReference>
<dbReference type="EMBL" id="BONZ01000057">
    <property type="protein sequence ID" value="GIH17734.1"/>
    <property type="molecule type" value="Genomic_DNA"/>
</dbReference>
<reference evidence="3" key="1">
    <citation type="submission" date="2021-01" db="EMBL/GenBank/DDBJ databases">
        <title>Whole genome shotgun sequence of Rugosimonospora africana NBRC 104875.</title>
        <authorList>
            <person name="Komaki H."/>
            <person name="Tamura T."/>
        </authorList>
    </citation>
    <scope>NUCLEOTIDE SEQUENCE</scope>
    <source>
        <strain evidence="3">NBRC 104875</strain>
    </source>
</reference>
<evidence type="ECO:0000313" key="3">
    <source>
        <dbReference type="EMBL" id="GIH17734.1"/>
    </source>
</evidence>
<keyword evidence="2" id="KW-1133">Transmembrane helix</keyword>
<keyword evidence="4" id="KW-1185">Reference proteome</keyword>
<sequence length="470" mass="48778">MTLALSLEDVMLSRTPRPRRSSLFRRVAVVGTVTFAVLLGGGIVGLKAGGHVDRGPASPAAQSGAAQSGVAQSGAVQSGAAQAGAAIDRAQQRLRLVPGDYTTWAALGSAYLEQARITADPSYYPKAEGALTKSLQLRGTDNPAALTGLGALANARHDFAAAAARARQALAVDPYQADAYGVLTDALTQLGDAAGASDAVQRMLDLRPGLSSLTRASYDLEQHGRLTEAQDLMTQALHNAVDPADIAFCRYQLGELDWQNGRLGGADAQYTAGLAADPGYLPLREGRAKVAAARGQTGAALTGYAELTRVYPSPAYFLEYADLLRAAGQPTQADAQVALAAAAQQLFTANGGIDDLTGSALALAQGRTADAVRLATREWQRRHFADVADALAWALHGNGQDATALSYARQAGALGARNAKYSFHLGMIERALGDASAARTDLARAMSLNPNFSPLDGPVLRTAAGQEGVS</sequence>
<dbReference type="RefSeq" id="WP_203921289.1">
    <property type="nucleotide sequence ID" value="NZ_BONZ01000057.1"/>
</dbReference>
<comment type="caution">
    <text evidence="3">The sequence shown here is derived from an EMBL/GenBank/DDBJ whole genome shotgun (WGS) entry which is preliminary data.</text>
</comment>
<evidence type="ECO:0000256" key="1">
    <source>
        <dbReference type="PROSITE-ProRule" id="PRU00339"/>
    </source>
</evidence>
<proteinExistence type="predicted"/>
<feature type="transmembrane region" description="Helical" evidence="2">
    <location>
        <begin position="23"/>
        <end position="46"/>
    </location>
</feature>
<dbReference type="GO" id="GO:0097363">
    <property type="term" value="F:protein O-acetylglucosaminyltransferase activity"/>
    <property type="evidence" value="ECO:0007669"/>
    <property type="project" value="TreeGrafter"/>
</dbReference>
<dbReference type="Gene3D" id="1.25.40.10">
    <property type="entry name" value="Tetratricopeptide repeat domain"/>
    <property type="match status" value="2"/>
</dbReference>
<organism evidence="3 4">
    <name type="scientific">Rugosimonospora africana</name>
    <dbReference type="NCBI Taxonomy" id="556532"/>
    <lineage>
        <taxon>Bacteria</taxon>
        <taxon>Bacillati</taxon>
        <taxon>Actinomycetota</taxon>
        <taxon>Actinomycetes</taxon>
        <taxon>Micromonosporales</taxon>
        <taxon>Micromonosporaceae</taxon>
        <taxon>Rugosimonospora</taxon>
    </lineage>
</organism>
<protein>
    <recommendedName>
        <fullName evidence="5">Tetratricopeptide repeat protein</fullName>
    </recommendedName>
</protein>
<name>A0A8J3QVB9_9ACTN</name>
<dbReference type="AlphaFoldDB" id="A0A8J3QVB9"/>
<dbReference type="InterPro" id="IPR037919">
    <property type="entry name" value="OGT"/>
</dbReference>
<dbReference type="Pfam" id="PF13181">
    <property type="entry name" value="TPR_8"/>
    <property type="match status" value="1"/>
</dbReference>
<dbReference type="SUPFAM" id="SSF48452">
    <property type="entry name" value="TPR-like"/>
    <property type="match status" value="2"/>
</dbReference>
<dbReference type="PANTHER" id="PTHR44366:SF1">
    <property type="entry name" value="UDP-N-ACETYLGLUCOSAMINE--PEPTIDE N-ACETYLGLUCOSAMINYLTRANSFERASE 110 KDA SUBUNIT"/>
    <property type="match status" value="1"/>
</dbReference>
<dbReference type="InterPro" id="IPR011990">
    <property type="entry name" value="TPR-like_helical_dom_sf"/>
</dbReference>
<dbReference type="PANTHER" id="PTHR44366">
    <property type="entry name" value="UDP-N-ACETYLGLUCOSAMINE--PEPTIDE N-ACETYLGLUCOSAMINYLTRANSFERASE 110 KDA SUBUNIT"/>
    <property type="match status" value="1"/>
</dbReference>
<keyword evidence="2" id="KW-0812">Transmembrane</keyword>
<evidence type="ECO:0000256" key="2">
    <source>
        <dbReference type="SAM" id="Phobius"/>
    </source>
</evidence>
<accession>A0A8J3QVB9</accession>
<gene>
    <name evidence="3" type="ORF">Raf01_59060</name>
</gene>
<feature type="repeat" description="TPR" evidence="1">
    <location>
        <begin position="419"/>
        <end position="452"/>
    </location>
</feature>
<dbReference type="Proteomes" id="UP000642748">
    <property type="component" value="Unassembled WGS sequence"/>
</dbReference>
<dbReference type="InterPro" id="IPR019734">
    <property type="entry name" value="TPR_rpt"/>
</dbReference>